<dbReference type="RefSeq" id="WP_274153634.1">
    <property type="nucleotide sequence ID" value="NZ_CP117812.1"/>
</dbReference>
<gene>
    <name evidence="4" type="ORF">PQO03_13055</name>
</gene>
<protein>
    <submittedName>
        <fullName evidence="4">NAD(P)-dependent oxidoreductase</fullName>
    </submittedName>
</protein>
<evidence type="ECO:0000313" key="4">
    <source>
        <dbReference type="EMBL" id="WDE98765.1"/>
    </source>
</evidence>
<sequence>MKLLVNLYSTVHSFSGQAEHFQEIFSLFGEDQCVFARSNEEFLEHLPQAECLICWSFSTDLYDLAKNLTLVVTPAAGRDWIEQDPRQQVQVEFSSFHGPMIAESFLGMLTYFNNQFPKQVVFQKRQLWNRNACEGRRLLRNQSLMILGCGNIGLHCGELATRIGMRVCGANRLGVGEGNFPCLPLNEAMKDLRSYDHVLSLLPGSEENEKILGDEFFKVMKSGANFYNFGRGTVLDEDELIHYLDECPTAFAGLDVAFEEPAPLSSDLYTHEQVLLTPHNSCTYKEYLDLFIVEFKSRFELGHFPSLVAK</sequence>
<evidence type="ECO:0000259" key="3">
    <source>
        <dbReference type="Pfam" id="PF02826"/>
    </source>
</evidence>
<dbReference type="Pfam" id="PF02826">
    <property type="entry name" value="2-Hacid_dh_C"/>
    <property type="match status" value="1"/>
</dbReference>
<dbReference type="EMBL" id="CP117812">
    <property type="protein sequence ID" value="WDE98765.1"/>
    <property type="molecule type" value="Genomic_DNA"/>
</dbReference>
<keyword evidence="1" id="KW-0560">Oxidoreductase</keyword>
<evidence type="ECO:0000256" key="2">
    <source>
        <dbReference type="ARBA" id="ARBA00023027"/>
    </source>
</evidence>
<dbReference type="SUPFAM" id="SSF51735">
    <property type="entry name" value="NAD(P)-binding Rossmann-fold domains"/>
    <property type="match status" value="1"/>
</dbReference>
<evidence type="ECO:0000256" key="1">
    <source>
        <dbReference type="ARBA" id="ARBA00023002"/>
    </source>
</evidence>
<dbReference type="InterPro" id="IPR036291">
    <property type="entry name" value="NAD(P)-bd_dom_sf"/>
</dbReference>
<keyword evidence="2" id="KW-0520">NAD</keyword>
<dbReference type="InterPro" id="IPR006140">
    <property type="entry name" value="D-isomer_DH_NAD-bd"/>
</dbReference>
<dbReference type="Gene3D" id="3.40.50.720">
    <property type="entry name" value="NAD(P)-binding Rossmann-like Domain"/>
    <property type="match status" value="2"/>
</dbReference>
<dbReference type="SUPFAM" id="SSF52283">
    <property type="entry name" value="Formate/glycerate dehydrogenase catalytic domain-like"/>
    <property type="match status" value="1"/>
</dbReference>
<dbReference type="PANTHER" id="PTHR43333:SF1">
    <property type="entry name" value="D-ISOMER SPECIFIC 2-HYDROXYACID DEHYDROGENASE NAD-BINDING DOMAIN-CONTAINING PROTEIN"/>
    <property type="match status" value="1"/>
</dbReference>
<accession>A0ABY7VWZ7</accession>
<feature type="domain" description="D-isomer specific 2-hydroxyacid dehydrogenase NAD-binding" evidence="3">
    <location>
        <begin position="108"/>
        <end position="280"/>
    </location>
</feature>
<keyword evidence="5" id="KW-1185">Reference proteome</keyword>
<proteinExistence type="predicted"/>
<reference evidence="4 5" key="1">
    <citation type="submission" date="2023-02" db="EMBL/GenBank/DDBJ databases">
        <title>Genome sequence of Lentisphaera profundi SAORIC-696.</title>
        <authorList>
            <person name="Kim e."/>
            <person name="Cho J.-C."/>
            <person name="Choi A."/>
            <person name="Kang I."/>
        </authorList>
    </citation>
    <scope>NUCLEOTIDE SEQUENCE [LARGE SCALE GENOMIC DNA]</scope>
    <source>
        <strain evidence="4 5">SAORIC-696</strain>
    </source>
</reference>
<dbReference type="Proteomes" id="UP001214250">
    <property type="component" value="Chromosome 2"/>
</dbReference>
<evidence type="ECO:0000313" key="5">
    <source>
        <dbReference type="Proteomes" id="UP001214250"/>
    </source>
</evidence>
<name>A0ABY7VWZ7_9BACT</name>
<organism evidence="4 5">
    <name type="scientific">Lentisphaera profundi</name>
    <dbReference type="NCBI Taxonomy" id="1658616"/>
    <lineage>
        <taxon>Bacteria</taxon>
        <taxon>Pseudomonadati</taxon>
        <taxon>Lentisphaerota</taxon>
        <taxon>Lentisphaeria</taxon>
        <taxon>Lentisphaerales</taxon>
        <taxon>Lentisphaeraceae</taxon>
        <taxon>Lentisphaera</taxon>
    </lineage>
</organism>
<dbReference type="PANTHER" id="PTHR43333">
    <property type="entry name" value="2-HACID_DH_C DOMAIN-CONTAINING PROTEIN"/>
    <property type="match status" value="1"/>
</dbReference>